<dbReference type="GO" id="GO:0016812">
    <property type="term" value="F:hydrolase activity, acting on carbon-nitrogen (but not peptide) bonds, in cyclic amides"/>
    <property type="evidence" value="ECO:0007669"/>
    <property type="project" value="TreeGrafter"/>
</dbReference>
<dbReference type="KEGG" id="ima:PO878_13840"/>
<organism evidence="3 4">
    <name type="scientific">Iamia majanohamensis</name>
    <dbReference type="NCBI Taxonomy" id="467976"/>
    <lineage>
        <taxon>Bacteria</taxon>
        <taxon>Bacillati</taxon>
        <taxon>Actinomycetota</taxon>
        <taxon>Acidimicrobiia</taxon>
        <taxon>Acidimicrobiales</taxon>
        <taxon>Iamiaceae</taxon>
        <taxon>Iamia</taxon>
    </lineage>
</organism>
<dbReference type="InterPro" id="IPR013108">
    <property type="entry name" value="Amidohydro_3"/>
</dbReference>
<feature type="compositionally biased region" description="Low complexity" evidence="1">
    <location>
        <begin position="563"/>
        <end position="576"/>
    </location>
</feature>
<dbReference type="InterPro" id="IPR050378">
    <property type="entry name" value="Metallo-dep_Hydrolases_sf"/>
</dbReference>
<gene>
    <name evidence="3" type="ORF">PO878_13840</name>
</gene>
<feature type="domain" description="Amidohydrolase 3" evidence="2">
    <location>
        <begin position="43"/>
        <end position="551"/>
    </location>
</feature>
<dbReference type="Proteomes" id="UP001216390">
    <property type="component" value="Chromosome"/>
</dbReference>
<dbReference type="SUPFAM" id="SSF51556">
    <property type="entry name" value="Metallo-dependent hydrolases"/>
    <property type="match status" value="1"/>
</dbReference>
<dbReference type="Pfam" id="PF07969">
    <property type="entry name" value="Amidohydro_3"/>
    <property type="match status" value="1"/>
</dbReference>
<dbReference type="InterPro" id="IPR032466">
    <property type="entry name" value="Metal_Hydrolase"/>
</dbReference>
<dbReference type="PANTHER" id="PTHR11647">
    <property type="entry name" value="HYDRANTOINASE/DIHYDROPYRIMIDINASE FAMILY MEMBER"/>
    <property type="match status" value="1"/>
</dbReference>
<evidence type="ECO:0000256" key="1">
    <source>
        <dbReference type="SAM" id="MobiDB-lite"/>
    </source>
</evidence>
<evidence type="ECO:0000313" key="3">
    <source>
        <dbReference type="EMBL" id="WCO65581.1"/>
    </source>
</evidence>
<proteinExistence type="predicted"/>
<dbReference type="Gene3D" id="2.30.40.10">
    <property type="entry name" value="Urease, subunit C, domain 1"/>
    <property type="match status" value="1"/>
</dbReference>
<keyword evidence="4" id="KW-1185">Reference proteome</keyword>
<evidence type="ECO:0000259" key="2">
    <source>
        <dbReference type="Pfam" id="PF07969"/>
    </source>
</evidence>
<dbReference type="PANTHER" id="PTHR11647:SF1">
    <property type="entry name" value="COLLAPSIN RESPONSE MEDIATOR PROTEIN"/>
    <property type="match status" value="1"/>
</dbReference>
<protein>
    <submittedName>
        <fullName evidence="3">Amidohydrolase family protein</fullName>
    </submittedName>
</protein>
<reference evidence="3" key="1">
    <citation type="submission" date="2023-01" db="EMBL/GenBank/DDBJ databases">
        <title>The diversity of Class Acidimicrobiia in South China Sea sediment environments and the proposal of Iamia marina sp. nov., a novel species of the genus Iamia.</title>
        <authorList>
            <person name="He Y."/>
            <person name="Tian X."/>
        </authorList>
    </citation>
    <scope>NUCLEOTIDE SEQUENCE</scope>
    <source>
        <strain evidence="3">DSM 19957</strain>
    </source>
</reference>
<feature type="region of interest" description="Disordered" evidence="1">
    <location>
        <begin position="553"/>
        <end position="576"/>
    </location>
</feature>
<dbReference type="GO" id="GO:0005829">
    <property type="term" value="C:cytosol"/>
    <property type="evidence" value="ECO:0007669"/>
    <property type="project" value="TreeGrafter"/>
</dbReference>
<sequence length="576" mass="61345">MHDLVIRGGRVVDGTGAPARTADVAVDDGRISAVGRVEGRGREELDADGALVTPGWVDIHTHYDGQVTWDDDPAPSADHGVTSLVMGNCGVGFAPCPPEERDWLVGLMEGVEDIPGSALHEGIRWEWETFPEYLDALDRRQWTVDVGTQIAHGAVRAYVMGERGARNEPATPADIEAMAAIVEEAVRAGALGFSTSRTIAHQAIDGEPVPGTYAAEDELFGLGGALAAAGAGVFELAPMGSAGEDVIAPRTEVDWMRRLAAKTGRPVTFALLQVDADPDLWRELCDTSAEACAEGASLHPQVAGRPTGLLAGLDTTYGLLDSVPAFAPIGALPRDERVAALRDPAVRERILGWEPDPDTRAALDASYERFFLLGDPVDYEPGPDATLAAEAARRGIDPLELAYDTFLAEDGCGLLYLPILNYSQGTSEPTREMLLHPAAVLGLGDGGAHVGFICDGSTPTWMLTHWARDRTRGERLPLELVVQRQTSDTARLYGLEDRGVLAPGMVADVNVIDFENLRLHTPKVAFDLPAGGRRMLQGVDGYLATVKSGAVTRRDGRRTGATPGRLLRGARPAPAA</sequence>
<accession>A0AAE9Y584</accession>
<dbReference type="AlphaFoldDB" id="A0AAE9Y584"/>
<dbReference type="RefSeq" id="WP_272735108.1">
    <property type="nucleotide sequence ID" value="NZ_CP116942.1"/>
</dbReference>
<evidence type="ECO:0000313" key="4">
    <source>
        <dbReference type="Proteomes" id="UP001216390"/>
    </source>
</evidence>
<name>A0AAE9Y584_9ACTN</name>
<dbReference type="EMBL" id="CP116942">
    <property type="protein sequence ID" value="WCO65581.1"/>
    <property type="molecule type" value="Genomic_DNA"/>
</dbReference>
<dbReference type="Gene3D" id="3.20.20.140">
    <property type="entry name" value="Metal-dependent hydrolases"/>
    <property type="match status" value="2"/>
</dbReference>
<dbReference type="InterPro" id="IPR011059">
    <property type="entry name" value="Metal-dep_hydrolase_composite"/>
</dbReference>
<dbReference type="SUPFAM" id="SSF51338">
    <property type="entry name" value="Composite domain of metallo-dependent hydrolases"/>
    <property type="match status" value="1"/>
</dbReference>